<feature type="transmembrane region" description="Helical" evidence="7">
    <location>
        <begin position="168"/>
        <end position="195"/>
    </location>
</feature>
<name>A0A8H4TWL8_9HYPO</name>
<keyword evidence="2 7" id="KW-0812">Transmembrane</keyword>
<evidence type="ECO:0000256" key="5">
    <source>
        <dbReference type="ARBA" id="ARBA00038359"/>
    </source>
</evidence>
<sequence>MAGTSTVEPHGLAMVQLVASIVFGILSTVVIFLRALVRFKHEIFGSDDALMCVGYVLFSCLVGISCQATYYGMGVHEIELSEDMIPDGKQFVWLFQIFYCASLVFIKASICVTLLRIAIVPVHRYIAWATLLMAVASAIIVFISLFVLCRPLHATWTGQGTCAPASTLAILSYFVSASSLVTDLVCAVLPGFMLYKTQMKTATKVSISLVLGLGAVASVATIIRMPYIKFYFHPEKDYLYRVCNVALWCVFETGIGIVAGCLPPLRKLVKRWVNFDSSHGQSSGATPYNSSSNALGVTSKIGTASRSQRFNKSRATGNGTASRSDSNWERLDDDSSKRRIYVTVDMEMQTMEHTATSVGSHDSIEALARPVK</sequence>
<feature type="domain" description="Rhodopsin" evidence="8">
    <location>
        <begin position="33"/>
        <end position="271"/>
    </location>
</feature>
<comment type="caution">
    <text evidence="9">The sequence shown here is derived from an EMBL/GenBank/DDBJ whole genome shotgun (WGS) entry which is preliminary data.</text>
</comment>
<comment type="subcellular location">
    <subcellularLocation>
        <location evidence="1">Membrane</location>
        <topology evidence="1">Multi-pass membrane protein</topology>
    </subcellularLocation>
</comment>
<evidence type="ECO:0000256" key="2">
    <source>
        <dbReference type="ARBA" id="ARBA00022692"/>
    </source>
</evidence>
<evidence type="ECO:0000256" key="3">
    <source>
        <dbReference type="ARBA" id="ARBA00022989"/>
    </source>
</evidence>
<evidence type="ECO:0000259" key="8">
    <source>
        <dbReference type="Pfam" id="PF20684"/>
    </source>
</evidence>
<reference evidence="9" key="2">
    <citation type="submission" date="2020-05" db="EMBL/GenBank/DDBJ databases">
        <authorList>
            <person name="Kim H.-S."/>
            <person name="Proctor R.H."/>
            <person name="Brown D.W."/>
        </authorList>
    </citation>
    <scope>NUCLEOTIDE SEQUENCE</scope>
    <source>
        <strain evidence="9">NRRL 20472</strain>
    </source>
</reference>
<feature type="transmembrane region" description="Helical" evidence="7">
    <location>
        <begin position="207"/>
        <end position="227"/>
    </location>
</feature>
<reference evidence="9" key="1">
    <citation type="journal article" date="2020" name="BMC Genomics">
        <title>Correction to: Identification and distribution of gene clusters required for synthesis of sphingolipid metabolism inhibitors in diverse species of the filamentous fungus Fusarium.</title>
        <authorList>
            <person name="Kim H.S."/>
            <person name="Lohmar J.M."/>
            <person name="Busman M."/>
            <person name="Brown D.W."/>
            <person name="Naumann T.A."/>
            <person name="Divon H.H."/>
            <person name="Lysoe E."/>
            <person name="Uhlig S."/>
            <person name="Proctor R.H."/>
        </authorList>
    </citation>
    <scope>NUCLEOTIDE SEQUENCE</scope>
    <source>
        <strain evidence="9">NRRL 20472</strain>
    </source>
</reference>
<dbReference type="Proteomes" id="UP000622797">
    <property type="component" value="Unassembled WGS sequence"/>
</dbReference>
<feature type="region of interest" description="Disordered" evidence="6">
    <location>
        <begin position="303"/>
        <end position="331"/>
    </location>
</feature>
<dbReference type="PANTHER" id="PTHR33048">
    <property type="entry name" value="PTH11-LIKE INTEGRAL MEMBRANE PROTEIN (AFU_ORTHOLOGUE AFUA_5G11245)"/>
    <property type="match status" value="1"/>
</dbReference>
<feature type="transmembrane region" description="Helical" evidence="7">
    <location>
        <begin position="125"/>
        <end position="148"/>
    </location>
</feature>
<feature type="transmembrane region" description="Helical" evidence="7">
    <location>
        <begin position="91"/>
        <end position="118"/>
    </location>
</feature>
<dbReference type="PANTHER" id="PTHR33048:SF15">
    <property type="entry name" value="INTEGRAL MEMBRANE PROTEIN"/>
    <property type="match status" value="1"/>
</dbReference>
<dbReference type="AlphaFoldDB" id="A0A8H4TWL8"/>
<feature type="region of interest" description="Disordered" evidence="6">
    <location>
        <begin position="352"/>
        <end position="372"/>
    </location>
</feature>
<evidence type="ECO:0000256" key="1">
    <source>
        <dbReference type="ARBA" id="ARBA00004141"/>
    </source>
</evidence>
<dbReference type="OrthoDB" id="9976870at2759"/>
<feature type="transmembrane region" description="Helical" evidence="7">
    <location>
        <begin position="49"/>
        <end position="71"/>
    </location>
</feature>
<evidence type="ECO:0000256" key="4">
    <source>
        <dbReference type="ARBA" id="ARBA00023136"/>
    </source>
</evidence>
<keyword evidence="4 7" id="KW-0472">Membrane</keyword>
<feature type="transmembrane region" description="Helical" evidence="7">
    <location>
        <begin position="239"/>
        <end position="262"/>
    </location>
</feature>
<evidence type="ECO:0000256" key="6">
    <source>
        <dbReference type="SAM" id="MobiDB-lite"/>
    </source>
</evidence>
<protein>
    <recommendedName>
        <fullName evidence="8">Rhodopsin domain-containing protein</fullName>
    </recommendedName>
</protein>
<accession>A0A8H4TWL8</accession>
<dbReference type="EMBL" id="JABEXW010000345">
    <property type="protein sequence ID" value="KAF4965518.1"/>
    <property type="molecule type" value="Genomic_DNA"/>
</dbReference>
<keyword evidence="10" id="KW-1185">Reference proteome</keyword>
<dbReference type="GO" id="GO:0016020">
    <property type="term" value="C:membrane"/>
    <property type="evidence" value="ECO:0007669"/>
    <property type="project" value="UniProtKB-SubCell"/>
</dbReference>
<gene>
    <name evidence="9" type="ORF">FSARC_6698</name>
</gene>
<feature type="compositionally biased region" description="Polar residues" evidence="6">
    <location>
        <begin position="303"/>
        <end position="325"/>
    </location>
</feature>
<dbReference type="Pfam" id="PF20684">
    <property type="entry name" value="Fung_rhodopsin"/>
    <property type="match status" value="1"/>
</dbReference>
<evidence type="ECO:0000313" key="10">
    <source>
        <dbReference type="Proteomes" id="UP000622797"/>
    </source>
</evidence>
<evidence type="ECO:0000313" key="9">
    <source>
        <dbReference type="EMBL" id="KAF4965518.1"/>
    </source>
</evidence>
<organism evidence="9 10">
    <name type="scientific">Fusarium sarcochroum</name>
    <dbReference type="NCBI Taxonomy" id="1208366"/>
    <lineage>
        <taxon>Eukaryota</taxon>
        <taxon>Fungi</taxon>
        <taxon>Dikarya</taxon>
        <taxon>Ascomycota</taxon>
        <taxon>Pezizomycotina</taxon>
        <taxon>Sordariomycetes</taxon>
        <taxon>Hypocreomycetidae</taxon>
        <taxon>Hypocreales</taxon>
        <taxon>Nectriaceae</taxon>
        <taxon>Fusarium</taxon>
        <taxon>Fusarium lateritium species complex</taxon>
    </lineage>
</organism>
<comment type="similarity">
    <text evidence="5">Belongs to the SAT4 family.</text>
</comment>
<dbReference type="InterPro" id="IPR049326">
    <property type="entry name" value="Rhodopsin_dom_fungi"/>
</dbReference>
<proteinExistence type="inferred from homology"/>
<evidence type="ECO:0000256" key="7">
    <source>
        <dbReference type="SAM" id="Phobius"/>
    </source>
</evidence>
<feature type="transmembrane region" description="Helical" evidence="7">
    <location>
        <begin position="12"/>
        <end position="37"/>
    </location>
</feature>
<keyword evidence="3 7" id="KW-1133">Transmembrane helix</keyword>
<dbReference type="InterPro" id="IPR052337">
    <property type="entry name" value="SAT4-like"/>
</dbReference>